<keyword evidence="4 7" id="KW-0133">Cell shape</keyword>
<dbReference type="GO" id="GO:0016740">
    <property type="term" value="F:transferase activity"/>
    <property type="evidence" value="ECO:0007669"/>
    <property type="project" value="UniProtKB-KW"/>
</dbReference>
<evidence type="ECO:0000313" key="9">
    <source>
        <dbReference type="EMBL" id="TKB97644.1"/>
    </source>
</evidence>
<feature type="active site" description="Nucleophile" evidence="7">
    <location>
        <position position="386"/>
    </location>
</feature>
<evidence type="ECO:0000256" key="1">
    <source>
        <dbReference type="ARBA" id="ARBA00004752"/>
    </source>
</evidence>
<dbReference type="GO" id="GO:0008360">
    <property type="term" value="P:regulation of cell shape"/>
    <property type="evidence" value="ECO:0007669"/>
    <property type="project" value="UniProtKB-UniRule"/>
</dbReference>
<dbReference type="PANTHER" id="PTHR41533:SF2">
    <property type="entry name" value="BLR7131 PROTEIN"/>
    <property type="match status" value="1"/>
</dbReference>
<dbReference type="UniPathway" id="UPA00219"/>
<organism evidence="9 10">
    <name type="scientific">Pedobacter cryophilus</name>
    <dbReference type="NCBI Taxonomy" id="2571271"/>
    <lineage>
        <taxon>Bacteria</taxon>
        <taxon>Pseudomonadati</taxon>
        <taxon>Bacteroidota</taxon>
        <taxon>Sphingobacteriia</taxon>
        <taxon>Sphingobacteriales</taxon>
        <taxon>Sphingobacteriaceae</taxon>
        <taxon>Pedobacter</taxon>
    </lineage>
</organism>
<evidence type="ECO:0000256" key="5">
    <source>
        <dbReference type="ARBA" id="ARBA00022984"/>
    </source>
</evidence>
<evidence type="ECO:0000256" key="4">
    <source>
        <dbReference type="ARBA" id="ARBA00022960"/>
    </source>
</evidence>
<dbReference type="Gene3D" id="2.40.440.10">
    <property type="entry name" value="L,D-transpeptidase catalytic domain-like"/>
    <property type="match status" value="1"/>
</dbReference>
<evidence type="ECO:0000313" key="10">
    <source>
        <dbReference type="Proteomes" id="UP000308181"/>
    </source>
</evidence>
<dbReference type="OrthoDB" id="9778545at2"/>
<dbReference type="CDD" id="cd16913">
    <property type="entry name" value="YkuD_like"/>
    <property type="match status" value="1"/>
</dbReference>
<evidence type="ECO:0000256" key="6">
    <source>
        <dbReference type="ARBA" id="ARBA00023316"/>
    </source>
</evidence>
<dbReference type="SUPFAM" id="SSF141523">
    <property type="entry name" value="L,D-transpeptidase catalytic domain-like"/>
    <property type="match status" value="1"/>
</dbReference>
<keyword evidence="5 7" id="KW-0573">Peptidoglycan synthesis</keyword>
<gene>
    <name evidence="9" type="ORF">FA046_09755</name>
</gene>
<dbReference type="Proteomes" id="UP000308181">
    <property type="component" value="Unassembled WGS sequence"/>
</dbReference>
<name>A0A4U1C376_9SPHI</name>
<keyword evidence="10" id="KW-1185">Reference proteome</keyword>
<evidence type="ECO:0000256" key="2">
    <source>
        <dbReference type="ARBA" id="ARBA00005992"/>
    </source>
</evidence>
<feature type="active site" description="Proton donor/acceptor" evidence="7">
    <location>
        <position position="367"/>
    </location>
</feature>
<feature type="domain" description="L,D-TPase catalytic" evidence="8">
    <location>
        <begin position="236"/>
        <end position="411"/>
    </location>
</feature>
<reference evidence="9 10" key="1">
    <citation type="submission" date="2019-04" db="EMBL/GenBank/DDBJ databases">
        <title>Pedobacter sp. AR-3-17 sp. nov., isolated from Arctic soil.</title>
        <authorList>
            <person name="Dahal R.H."/>
            <person name="Kim D.-U."/>
        </authorList>
    </citation>
    <scope>NUCLEOTIDE SEQUENCE [LARGE SCALE GENOMIC DNA]</scope>
    <source>
        <strain evidence="9 10">AR-3-17</strain>
    </source>
</reference>
<dbReference type="InterPro" id="IPR038063">
    <property type="entry name" value="Transpep_catalytic_dom"/>
</dbReference>
<comment type="similarity">
    <text evidence="2">Belongs to the YkuD family.</text>
</comment>
<dbReference type="GO" id="GO:0004180">
    <property type="term" value="F:carboxypeptidase activity"/>
    <property type="evidence" value="ECO:0007669"/>
    <property type="project" value="UniProtKB-ARBA"/>
</dbReference>
<evidence type="ECO:0000256" key="3">
    <source>
        <dbReference type="ARBA" id="ARBA00022679"/>
    </source>
</evidence>
<accession>A0A4U1C376</accession>
<dbReference type="Pfam" id="PF03734">
    <property type="entry name" value="YkuD"/>
    <property type="match status" value="1"/>
</dbReference>
<dbReference type="InterPro" id="IPR005490">
    <property type="entry name" value="LD_TPept_cat_dom"/>
</dbReference>
<dbReference type="PANTHER" id="PTHR41533">
    <property type="entry name" value="L,D-TRANSPEPTIDASE HI_1667-RELATED"/>
    <property type="match status" value="1"/>
</dbReference>
<dbReference type="PROSITE" id="PS52029">
    <property type="entry name" value="LD_TPASE"/>
    <property type="match status" value="1"/>
</dbReference>
<dbReference type="RefSeq" id="WP_136826219.1">
    <property type="nucleotide sequence ID" value="NZ_SWBP01000003.1"/>
</dbReference>
<protein>
    <recommendedName>
        <fullName evidence="8">L,D-TPase catalytic domain-containing protein</fullName>
    </recommendedName>
</protein>
<dbReference type="InterPro" id="IPR045380">
    <property type="entry name" value="LD_TPept_scaffold_dom"/>
</dbReference>
<dbReference type="AlphaFoldDB" id="A0A4U1C376"/>
<dbReference type="GO" id="GO:0009252">
    <property type="term" value="P:peptidoglycan biosynthetic process"/>
    <property type="evidence" value="ECO:0007669"/>
    <property type="project" value="UniProtKB-UniPathway"/>
</dbReference>
<keyword evidence="6 7" id="KW-0961">Cell wall biogenesis/degradation</keyword>
<comment type="pathway">
    <text evidence="1 7">Cell wall biogenesis; peptidoglycan biosynthesis.</text>
</comment>
<evidence type="ECO:0000256" key="7">
    <source>
        <dbReference type="PROSITE-ProRule" id="PRU01373"/>
    </source>
</evidence>
<sequence>METPNCYLSSLKILWIMVLLLTQNLISIPAQGFQFNVENQLNKAVKEHQLKFPILTQKIYRDRNYQSIWFNINGKTPLIWDAVNLLKAAPQYGLNPTNYHCNQLSINTINNAIQIPINDDVKPIIDVLITDAMLAFTAHLRYGTINPSTPLLAIDKETFKGFKVDSVLEVAIKNPNFKNTILSAQPNYLGYKTLQQQLENLVKNQTGDCVGITDHHIQLFFANMERWRWLSPVKQPYIIINIPAFNLTYYDGITEQNFKVIIGKSNTKTPVLSSKIRFFTTAPDWTVPRSILVKELLPSAIKNNSYMANNNFNIYDKYGNYIPATHNNLLKVRANPSEYTVKQSPGPDNALGQIVFNFDNSYAVYLHDTPNRSFFDKSERALSHGCIRVENPDKLVEFFLKNDQATEILPEVLNAMEKYKRKRVYLKKPIPITVTYLTMEVKNGELQTYKDLYQKDKNLIKALKLN</sequence>
<proteinExistence type="inferred from homology"/>
<evidence type="ECO:0000259" key="8">
    <source>
        <dbReference type="PROSITE" id="PS52029"/>
    </source>
</evidence>
<dbReference type="InterPro" id="IPR052905">
    <property type="entry name" value="LD-transpeptidase_YkuD-like"/>
</dbReference>
<dbReference type="EMBL" id="SWBP01000003">
    <property type="protein sequence ID" value="TKB97644.1"/>
    <property type="molecule type" value="Genomic_DNA"/>
</dbReference>
<dbReference type="Pfam" id="PF20142">
    <property type="entry name" value="Scaffold"/>
    <property type="match status" value="1"/>
</dbReference>
<dbReference type="GO" id="GO:0071555">
    <property type="term" value="P:cell wall organization"/>
    <property type="evidence" value="ECO:0007669"/>
    <property type="project" value="UniProtKB-UniRule"/>
</dbReference>
<comment type="caution">
    <text evidence="9">The sequence shown here is derived from an EMBL/GenBank/DDBJ whole genome shotgun (WGS) entry which is preliminary data.</text>
</comment>
<keyword evidence="3" id="KW-0808">Transferase</keyword>